<evidence type="ECO:0000313" key="2">
    <source>
        <dbReference type="EMBL" id="VDI10024.1"/>
    </source>
</evidence>
<gene>
    <name evidence="2" type="ORF">MGAL_10B051029</name>
</gene>
<proteinExistence type="predicted"/>
<dbReference type="EMBL" id="UYJE01002361">
    <property type="protein sequence ID" value="VDI10024.1"/>
    <property type="molecule type" value="Genomic_DNA"/>
</dbReference>
<dbReference type="AlphaFoldDB" id="A0A8B6CT02"/>
<dbReference type="Proteomes" id="UP000596742">
    <property type="component" value="Unassembled WGS sequence"/>
</dbReference>
<keyword evidence="3" id="KW-1185">Reference proteome</keyword>
<evidence type="ECO:0000256" key="1">
    <source>
        <dbReference type="SAM" id="MobiDB-lite"/>
    </source>
</evidence>
<reference evidence="2" key="1">
    <citation type="submission" date="2018-11" db="EMBL/GenBank/DDBJ databases">
        <authorList>
            <person name="Alioto T."/>
            <person name="Alioto T."/>
        </authorList>
    </citation>
    <scope>NUCLEOTIDE SEQUENCE</scope>
</reference>
<evidence type="ECO:0000313" key="3">
    <source>
        <dbReference type="Proteomes" id="UP000596742"/>
    </source>
</evidence>
<organism evidence="2 3">
    <name type="scientific">Mytilus galloprovincialis</name>
    <name type="common">Mediterranean mussel</name>
    <dbReference type="NCBI Taxonomy" id="29158"/>
    <lineage>
        <taxon>Eukaryota</taxon>
        <taxon>Metazoa</taxon>
        <taxon>Spiralia</taxon>
        <taxon>Lophotrochozoa</taxon>
        <taxon>Mollusca</taxon>
        <taxon>Bivalvia</taxon>
        <taxon>Autobranchia</taxon>
        <taxon>Pteriomorphia</taxon>
        <taxon>Mytilida</taxon>
        <taxon>Mytiloidea</taxon>
        <taxon>Mytilidae</taxon>
        <taxon>Mytilinae</taxon>
        <taxon>Mytilus</taxon>
    </lineage>
</organism>
<protein>
    <submittedName>
        <fullName evidence="2">Uncharacterized protein</fullName>
    </submittedName>
</protein>
<name>A0A8B6CT02_MYTGA</name>
<comment type="caution">
    <text evidence="2">The sequence shown here is derived from an EMBL/GenBank/DDBJ whole genome shotgun (WGS) entry which is preliminary data.</text>
</comment>
<sequence>MPTNNGDKPGDGKKVLKKKRSNAKGKFHRILNRFNKSHHNNESKESLELILKDLEDAYSEMEGVMPRTWKFWILTTKQIKILLSTVIQTWIIFIKNFVKQGQ</sequence>
<feature type="region of interest" description="Disordered" evidence="1">
    <location>
        <begin position="1"/>
        <end position="23"/>
    </location>
</feature>
<accession>A0A8B6CT02</accession>